<evidence type="ECO:0000313" key="3">
    <source>
        <dbReference type="Proteomes" id="UP000011185"/>
    </source>
</evidence>
<dbReference type="HOGENOM" id="CLU_271377_0_0_1"/>
<evidence type="ECO:0000313" key="2">
    <source>
        <dbReference type="EMBL" id="ELQ76639.1"/>
    </source>
</evidence>
<dbReference type="STRING" id="72359.L7JYX7"/>
<protein>
    <submittedName>
        <fullName evidence="2">Microtubule-associated protein</fullName>
    </submittedName>
</protein>
<reference evidence="2 3" key="1">
    <citation type="journal article" date="2012" name="PLoS Pathog.">
        <title>The genome of the obligate intracellular parasite Trachipleistophora hominis: new insights into microsporidian genome dynamics and reductive evolution.</title>
        <authorList>
            <person name="Heinz E."/>
            <person name="Williams T.A."/>
            <person name="Nakjang S."/>
            <person name="Noel C.J."/>
            <person name="Swan D.C."/>
            <person name="Goldberg A.V."/>
            <person name="Harris S.R."/>
            <person name="Weinmaier T."/>
            <person name="Markert S."/>
            <person name="Becher D."/>
            <person name="Bernhardt J."/>
            <person name="Dagan T."/>
            <person name="Hacker C."/>
            <person name="Lucocq J.M."/>
            <person name="Schweder T."/>
            <person name="Rattei T."/>
            <person name="Hall N."/>
            <person name="Hirt R.P."/>
            <person name="Embley T.M."/>
        </authorList>
    </citation>
    <scope>NUCLEOTIDE SEQUENCE [LARGE SCALE GENOMIC DNA]</scope>
</reference>
<keyword evidence="3" id="KW-1185">Reference proteome</keyword>
<proteinExistence type="predicted"/>
<dbReference type="VEuPathDB" id="MicrosporidiaDB:THOM_0358"/>
<feature type="region of interest" description="Disordered" evidence="1">
    <location>
        <begin position="931"/>
        <end position="962"/>
    </location>
</feature>
<dbReference type="EMBL" id="JH993832">
    <property type="protein sequence ID" value="ELQ76639.1"/>
    <property type="molecule type" value="Genomic_DNA"/>
</dbReference>
<dbReference type="OrthoDB" id="2195721at2759"/>
<name>L7JYX7_TRAHO</name>
<dbReference type="OMA" id="CETFVRT"/>
<feature type="compositionally biased region" description="Polar residues" evidence="1">
    <location>
        <begin position="931"/>
        <end position="941"/>
    </location>
</feature>
<dbReference type="InterPro" id="IPR011989">
    <property type="entry name" value="ARM-like"/>
</dbReference>
<dbReference type="AlphaFoldDB" id="L7JYX7"/>
<dbReference type="InParanoid" id="L7JYX7"/>
<dbReference type="Gene3D" id="1.25.10.10">
    <property type="entry name" value="Leucine-rich Repeat Variant"/>
    <property type="match status" value="2"/>
</dbReference>
<organism evidence="2 3">
    <name type="scientific">Trachipleistophora hominis</name>
    <name type="common">Microsporidian parasite</name>
    <dbReference type="NCBI Taxonomy" id="72359"/>
    <lineage>
        <taxon>Eukaryota</taxon>
        <taxon>Fungi</taxon>
        <taxon>Fungi incertae sedis</taxon>
        <taxon>Microsporidia</taxon>
        <taxon>Pleistophoridae</taxon>
        <taxon>Trachipleistophora</taxon>
    </lineage>
</organism>
<sequence length="1177" mass="136056">MKFFVNPQEMSLEDEILSKSCKERANAISKLEKCWLTDKSSYSNLIPTLLKEKNVVVLEQLIPSFKVLPYAVDIATFVIHNFKTPRLKPRVIDYLNCKKKQLDIQLIFDLLDDKNPRFVLCLVSYLIEYYGDQGLPTPEQIEIIKKTFSNADASIRKSSVTLMQILYGRDNTLDLSGLKPIIEKEITEGTVVYEKRNVTNSVNEVNIPKACPDTTTTTVSFVAKADKTLNRDVEKNVEPVKELKVPRDEIPDDKLRIYMESLDDKSWKIRLDVLQQLQNSTYNLQPLTKQICGRLKDPNNMVFLLALSLIKTQRLSFEKETLLHRLSDRKLQEKIKEANIIELAKEDFNTQKNPEVLRMMVEILLYQKNKEFKVEVNQLAGSARKDLRNVVREYVDFCGGRIKPKNEQNAKNAVLEQSVCQKTVKSPINTHNIDKPKHVFDSYAQPTEIVNASLNSNIAEKVTKIDWEQNKNYGLPTKQEQQDVIQYFTDRYLFVSEKDYKQKLESMIKDEERLINEKKLLLFVYSAKEHNKIINLQLLHMLGRQQNVDTFLFCETFVRTFTEEKIFERFMDILHTLSEKKTILYFLTFIKNHKKGKLFECSVRVLKGVIKDCSVDLDILDVNEYIGKEKQMLIELKSFIDQNNQQILNDKQKQHHSEVKRCVIERKGTISDHHVSKSHENDRSVNIKEEVEPDVKVKSSATIDNTTNCTGDKKEAVDAHNLKPLIERSKRKKDGKDFEKHFTENVKTLFETRKVEASDFIIKHIFEEKECLCGRREGTACCLKELISYLAAHSYVLSPYEAEKLVQMIKGEKLLRMMEKIYPKTKIMMLKNEMSNFKNHIGRSFRMREYNMSPLTKKNKVVAENNMKIGRLSIKNDTCIQGVPTFSLHNEEDRNERISLMRSDVREMNNRYYTVTDKPFDNSLDLSGSSIYDSPAGNNSAKECPAPPTGINAPEGSPRSSQKYELFRKSFERRLSTSTPNDCLISELNKKDKTVLRTVYERAKEDIASLFYVANSLITGLISNLNDKTAVDTLMLLSSDKSFLSELDYMTLRMLHVEVIKDIQAKGGDILINLCLNAPVPMLVKVYLNILNLNKEIILKLIWRNSKRKYSSEYAEILNVYEGFFSTDPVLDEMSFKIVQLHVCELVKEVGEKVLEVPTTGVLRKILCGMLERVSRP</sequence>
<evidence type="ECO:0000256" key="1">
    <source>
        <dbReference type="SAM" id="MobiDB-lite"/>
    </source>
</evidence>
<gene>
    <name evidence="2" type="ORF">THOM_0358</name>
</gene>
<accession>L7JYX7</accession>
<dbReference type="Proteomes" id="UP000011185">
    <property type="component" value="Unassembled WGS sequence"/>
</dbReference>